<evidence type="ECO:0000256" key="2">
    <source>
        <dbReference type="ARBA" id="ARBA00006946"/>
    </source>
</evidence>
<keyword evidence="6" id="KW-0206">Cytoskeleton</keyword>
<protein>
    <recommendedName>
        <fullName evidence="8">Calponin-homology (CH) domain-containing protein</fullName>
    </recommendedName>
</protein>
<dbReference type="GO" id="GO:0010256">
    <property type="term" value="P:endomembrane system organization"/>
    <property type="evidence" value="ECO:0007669"/>
    <property type="project" value="UniProtKB-ARBA"/>
</dbReference>
<sequence length="645" mass="74792">MDLNKTVLCESLIVWLQTFNTAAPCKTVDDLTTGAAMAQALHQIDPSWFSESWLARIKEDVGDNMRLKVNNLKKILQIIVDYYNEVLNQQISGFPLPDLVRVAEHADPVELGRLLQLILGCAVKCDRKQEYIQIIMTLEESVQITDSLEDLSEVMAEKDELAQRCQELDIQVAVLQEERNSLLAENDVLTDRANQLDTFDDPSTPSGKKHSQLQLQLEQLQEENFRLEAAKDDYRIHCEELEKQLVEVQHRNDELTSLAEESRSLKDELDILRSCSDRAVKLEASVETYRKKLEDLSDLRRQVKVLEEKNMTYMHNTVSLEEELRKANAARAQLETYKRQVQELHRKLSEESRRADNLAFDMKKFEEKYEALLKEKERIIIERDSLKETNEELRCTQAQQDQLLQAGMYKTGSPSHDNLAAEMLPIEYREKFIRLQHENKMLRVQQEDSENERIAELHVHLEEERRARSELDTENRLNRERISELQQQVEDLQKALKSLNLNSFASPALKLDELMAALKKKDDDMRAMEERYKMYLEKARNVIRALDPKLNPASAEIQSLKVQLSEREKRIAALEQAKLREYEEKLIVTAWYNKSLNFQKMAIESRLGGRSNAVVPPGQSFLAQQRQVTNARRTMSINVPATSSK</sequence>
<reference evidence="9" key="2">
    <citation type="submission" date="2025-08" db="UniProtKB">
        <authorList>
            <consortium name="Ensembl"/>
        </authorList>
    </citation>
    <scope>IDENTIFICATION</scope>
</reference>
<gene>
    <name evidence="9" type="primary">HOOK1</name>
</gene>
<evidence type="ECO:0000256" key="4">
    <source>
        <dbReference type="ARBA" id="ARBA00022701"/>
    </source>
</evidence>
<dbReference type="GO" id="GO:0008017">
    <property type="term" value="F:microtubule binding"/>
    <property type="evidence" value="ECO:0007669"/>
    <property type="project" value="InterPro"/>
</dbReference>
<keyword evidence="4" id="KW-0493">Microtubule</keyword>
<dbReference type="GO" id="GO:0030705">
    <property type="term" value="P:cytoskeleton-dependent intracellular transport"/>
    <property type="evidence" value="ECO:0007669"/>
    <property type="project" value="InterPro"/>
</dbReference>
<dbReference type="InterPro" id="IPR001715">
    <property type="entry name" value="CH_dom"/>
</dbReference>
<dbReference type="Pfam" id="PF19047">
    <property type="entry name" value="HOOK_N"/>
    <property type="match status" value="1"/>
</dbReference>
<evidence type="ECO:0000313" key="9">
    <source>
        <dbReference type="Ensembl" id="ENSPNAP00000043958.1"/>
    </source>
</evidence>
<reference evidence="9" key="3">
    <citation type="submission" date="2025-09" db="UniProtKB">
        <authorList>
            <consortium name="Ensembl"/>
        </authorList>
    </citation>
    <scope>IDENTIFICATION</scope>
</reference>
<evidence type="ECO:0000256" key="7">
    <source>
        <dbReference type="SAM" id="Coils"/>
    </source>
</evidence>
<dbReference type="GO" id="GO:0005737">
    <property type="term" value="C:cytoplasm"/>
    <property type="evidence" value="ECO:0007669"/>
    <property type="project" value="TreeGrafter"/>
</dbReference>
<comment type="subcellular location">
    <subcellularLocation>
        <location evidence="1">Cytoplasm</location>
        <location evidence="1">Cytoskeleton</location>
    </subcellularLocation>
</comment>
<organism evidence="9 10">
    <name type="scientific">Pygocentrus nattereri</name>
    <name type="common">Red-bellied piranha</name>
    <dbReference type="NCBI Taxonomy" id="42514"/>
    <lineage>
        <taxon>Eukaryota</taxon>
        <taxon>Metazoa</taxon>
        <taxon>Chordata</taxon>
        <taxon>Craniata</taxon>
        <taxon>Vertebrata</taxon>
        <taxon>Euteleostomi</taxon>
        <taxon>Actinopterygii</taxon>
        <taxon>Neopterygii</taxon>
        <taxon>Teleostei</taxon>
        <taxon>Ostariophysi</taxon>
        <taxon>Characiformes</taxon>
        <taxon>Characoidei</taxon>
        <taxon>Pygocentrus</taxon>
    </lineage>
</organism>
<evidence type="ECO:0000256" key="5">
    <source>
        <dbReference type="ARBA" id="ARBA00023054"/>
    </source>
</evidence>
<dbReference type="Pfam" id="PF05622">
    <property type="entry name" value="HOOK"/>
    <property type="match status" value="2"/>
</dbReference>
<feature type="domain" description="Calponin-homology (CH)" evidence="8">
    <location>
        <begin position="6"/>
        <end position="122"/>
    </location>
</feature>
<evidence type="ECO:0000256" key="1">
    <source>
        <dbReference type="ARBA" id="ARBA00004245"/>
    </source>
</evidence>
<evidence type="ECO:0000256" key="6">
    <source>
        <dbReference type="ARBA" id="ARBA00023212"/>
    </source>
</evidence>
<name>A0AAR2IW52_PYGNA</name>
<dbReference type="GeneTree" id="ENSGT00940000159251"/>
<dbReference type="FunFam" id="1.10.418.10:FF:000024">
    <property type="entry name" value="Hook homolog 3 (Drosophila)"/>
    <property type="match status" value="1"/>
</dbReference>
<evidence type="ECO:0000313" key="10">
    <source>
        <dbReference type="Proteomes" id="UP001501920"/>
    </source>
</evidence>
<keyword evidence="5 7" id="KW-0175">Coiled coil</keyword>
<dbReference type="PANTHER" id="PTHR18947">
    <property type="entry name" value="HOOK PROTEINS"/>
    <property type="match status" value="1"/>
</dbReference>
<dbReference type="GO" id="GO:0005874">
    <property type="term" value="C:microtubule"/>
    <property type="evidence" value="ECO:0007669"/>
    <property type="project" value="UniProtKB-KW"/>
</dbReference>
<evidence type="ECO:0000256" key="3">
    <source>
        <dbReference type="ARBA" id="ARBA00022490"/>
    </source>
</evidence>
<dbReference type="Gene3D" id="1.10.418.10">
    <property type="entry name" value="Calponin-like domain"/>
    <property type="match status" value="1"/>
</dbReference>
<dbReference type="SUPFAM" id="SSF116907">
    <property type="entry name" value="Hook domain"/>
    <property type="match status" value="1"/>
</dbReference>
<dbReference type="InterPro" id="IPR008636">
    <property type="entry name" value="Hook_C"/>
</dbReference>
<comment type="similarity">
    <text evidence="2">Belongs to the hook family.</text>
</comment>
<proteinExistence type="inferred from homology"/>
<feature type="coiled-coil region" evidence="7">
    <location>
        <begin position="151"/>
        <end position="406"/>
    </location>
</feature>
<dbReference type="GO" id="GO:0031122">
    <property type="term" value="P:cytoplasmic microtubule organization"/>
    <property type="evidence" value="ECO:0007669"/>
    <property type="project" value="InterPro"/>
</dbReference>
<reference evidence="9 10" key="1">
    <citation type="submission" date="2020-10" db="EMBL/GenBank/DDBJ databases">
        <title>Pygocentrus nattereri (red-bellied piranha) genome, fPygNat1, primary haplotype.</title>
        <authorList>
            <person name="Myers G."/>
            <person name="Meyer A."/>
            <person name="Karagic N."/>
            <person name="Pippel M."/>
            <person name="Winkler S."/>
            <person name="Tracey A."/>
            <person name="Wood J."/>
            <person name="Formenti G."/>
            <person name="Howe K."/>
            <person name="Fedrigo O."/>
            <person name="Jarvis E.D."/>
        </authorList>
    </citation>
    <scope>NUCLEOTIDE SEQUENCE [LARGE SCALE GENOMIC DNA]</scope>
</reference>
<dbReference type="Ensembl" id="ENSPNAT00000052132.1">
    <property type="protein sequence ID" value="ENSPNAP00000043958.1"/>
    <property type="gene ID" value="ENSPNAG00000008368.2"/>
</dbReference>
<dbReference type="AlphaFoldDB" id="A0AAR2IW52"/>
<dbReference type="GO" id="GO:0051959">
    <property type="term" value="F:dynein light intermediate chain binding"/>
    <property type="evidence" value="ECO:0007669"/>
    <property type="project" value="TreeGrafter"/>
</dbReference>
<dbReference type="Proteomes" id="UP001501920">
    <property type="component" value="Chromosome 4"/>
</dbReference>
<dbReference type="InterPro" id="IPR036872">
    <property type="entry name" value="CH_dom_sf"/>
</dbReference>
<keyword evidence="3" id="KW-0963">Cytoplasm</keyword>
<evidence type="ECO:0000259" key="8">
    <source>
        <dbReference type="PROSITE" id="PS50021"/>
    </source>
</evidence>
<feature type="coiled-coil region" evidence="7">
    <location>
        <begin position="468"/>
        <end position="585"/>
    </location>
</feature>
<keyword evidence="10" id="KW-1185">Reference proteome</keyword>
<dbReference type="GO" id="GO:0005813">
    <property type="term" value="C:centrosome"/>
    <property type="evidence" value="ECO:0007669"/>
    <property type="project" value="TreeGrafter"/>
</dbReference>
<accession>A0AAR2IW52</accession>
<dbReference type="InterPro" id="IPR043936">
    <property type="entry name" value="HOOK_N"/>
</dbReference>
<dbReference type="PROSITE" id="PS50021">
    <property type="entry name" value="CH"/>
    <property type="match status" value="1"/>
</dbReference>
<dbReference type="PANTHER" id="PTHR18947:SF36">
    <property type="entry name" value="PROTEIN HOOK HOMOLOG 1"/>
    <property type="match status" value="1"/>
</dbReference>